<feature type="compositionally biased region" description="Basic residues" evidence="1">
    <location>
        <begin position="106"/>
        <end position="118"/>
    </location>
</feature>
<dbReference type="AlphaFoldDB" id="A0A7I7X926"/>
<dbReference type="Proteomes" id="UP000466517">
    <property type="component" value="Chromosome"/>
</dbReference>
<evidence type="ECO:0000313" key="2">
    <source>
        <dbReference type="EMBL" id="BBZ25745.1"/>
    </source>
</evidence>
<dbReference type="EMBL" id="AP022610">
    <property type="protein sequence ID" value="BBZ25745.1"/>
    <property type="molecule type" value="Genomic_DNA"/>
</dbReference>
<keyword evidence="3" id="KW-1185">Reference proteome</keyword>
<evidence type="ECO:0000313" key="3">
    <source>
        <dbReference type="Proteomes" id="UP000466517"/>
    </source>
</evidence>
<gene>
    <name evidence="2" type="ORF">MMAD_00400</name>
</gene>
<protein>
    <submittedName>
        <fullName evidence="2">Uncharacterized protein</fullName>
    </submittedName>
</protein>
<proteinExistence type="predicted"/>
<evidence type="ECO:0000256" key="1">
    <source>
        <dbReference type="SAM" id="MobiDB-lite"/>
    </source>
</evidence>
<accession>A0A7I7X926</accession>
<reference evidence="2 3" key="1">
    <citation type="journal article" date="2019" name="Emerg. Microbes Infect.">
        <title>Comprehensive subspecies identification of 175 nontuberculous mycobacteria species based on 7547 genomic profiles.</title>
        <authorList>
            <person name="Matsumoto Y."/>
            <person name="Kinjo T."/>
            <person name="Motooka D."/>
            <person name="Nabeya D."/>
            <person name="Jung N."/>
            <person name="Uechi K."/>
            <person name="Horii T."/>
            <person name="Iida T."/>
            <person name="Fujita J."/>
            <person name="Nakamura S."/>
        </authorList>
    </citation>
    <scope>NUCLEOTIDE SEQUENCE [LARGE SCALE GENOMIC DNA]</scope>
    <source>
        <strain evidence="2 3">JCM 13574</strain>
    </source>
</reference>
<organism evidence="2 3">
    <name type="scientific">Mycolicibacterium madagascariense</name>
    <dbReference type="NCBI Taxonomy" id="212765"/>
    <lineage>
        <taxon>Bacteria</taxon>
        <taxon>Bacillati</taxon>
        <taxon>Actinomycetota</taxon>
        <taxon>Actinomycetes</taxon>
        <taxon>Mycobacteriales</taxon>
        <taxon>Mycobacteriaceae</taxon>
        <taxon>Mycolicibacterium</taxon>
    </lineage>
</organism>
<name>A0A7I7X926_9MYCO</name>
<sequence length="118" mass="11411">MVPEAAGTMVLMAGAAAIGVATVSSLGPGAAGAPACTVTVCVTVAGRGRARGGGLGGGRGACETEYACGARGEATGQKSPATGSFEHLSVGPSGSSDVVGAEGSPARRRLYPCRDRHH</sequence>
<feature type="compositionally biased region" description="Low complexity" evidence="1">
    <location>
        <begin position="89"/>
        <end position="100"/>
    </location>
</feature>
<dbReference type="KEGG" id="mmag:MMAD_00400"/>
<feature type="region of interest" description="Disordered" evidence="1">
    <location>
        <begin position="73"/>
        <end position="118"/>
    </location>
</feature>